<name>A0AAV6ZAR9_ENGPU</name>
<comment type="caution">
    <text evidence="1">The sequence shown here is derived from an EMBL/GenBank/DDBJ whole genome shotgun (WGS) entry which is preliminary data.</text>
</comment>
<proteinExistence type="predicted"/>
<evidence type="ECO:0000313" key="2">
    <source>
        <dbReference type="Proteomes" id="UP000824782"/>
    </source>
</evidence>
<protein>
    <submittedName>
        <fullName evidence="1">Uncharacterized protein</fullName>
    </submittedName>
</protein>
<dbReference type="AlphaFoldDB" id="A0AAV6ZAR9"/>
<sequence length="97" mass="11074">MVQRVKQGYPPSYHHINRNALKTRRLDTVVRSMDAVLRFMSWYALLYLEDFLTSGAGSLLWIVTWDPSCLAGSLPRTYLINLPSTLYSYDSSGSRSP</sequence>
<organism evidence="1 2">
    <name type="scientific">Engystomops pustulosus</name>
    <name type="common">Tungara frog</name>
    <name type="synonym">Physalaemus pustulosus</name>
    <dbReference type="NCBI Taxonomy" id="76066"/>
    <lineage>
        <taxon>Eukaryota</taxon>
        <taxon>Metazoa</taxon>
        <taxon>Chordata</taxon>
        <taxon>Craniata</taxon>
        <taxon>Vertebrata</taxon>
        <taxon>Euteleostomi</taxon>
        <taxon>Amphibia</taxon>
        <taxon>Batrachia</taxon>
        <taxon>Anura</taxon>
        <taxon>Neobatrachia</taxon>
        <taxon>Hyloidea</taxon>
        <taxon>Leptodactylidae</taxon>
        <taxon>Leiuperinae</taxon>
        <taxon>Engystomops</taxon>
    </lineage>
</organism>
<evidence type="ECO:0000313" key="1">
    <source>
        <dbReference type="EMBL" id="KAG8544350.1"/>
    </source>
</evidence>
<accession>A0AAV6ZAR9</accession>
<reference evidence="1" key="1">
    <citation type="thesis" date="2020" institute="ProQuest LLC" country="789 East Eisenhower Parkway, Ann Arbor, MI, USA">
        <title>Comparative Genomics and Chromosome Evolution.</title>
        <authorList>
            <person name="Mudd A.B."/>
        </authorList>
    </citation>
    <scope>NUCLEOTIDE SEQUENCE</scope>
    <source>
        <strain evidence="1">237g6f4</strain>
        <tissue evidence="1">Blood</tissue>
    </source>
</reference>
<keyword evidence="2" id="KW-1185">Reference proteome</keyword>
<gene>
    <name evidence="1" type="ORF">GDO81_022634</name>
</gene>
<dbReference type="EMBL" id="WNYA01002355">
    <property type="protein sequence ID" value="KAG8544350.1"/>
    <property type="molecule type" value="Genomic_DNA"/>
</dbReference>
<dbReference type="Proteomes" id="UP000824782">
    <property type="component" value="Unassembled WGS sequence"/>
</dbReference>